<dbReference type="Gene3D" id="3.40.50.150">
    <property type="entry name" value="Vaccinia Virus protein VP39"/>
    <property type="match status" value="1"/>
</dbReference>
<evidence type="ECO:0000256" key="2">
    <source>
        <dbReference type="ARBA" id="ARBA00022679"/>
    </source>
</evidence>
<organism evidence="4">
    <name type="scientific">marine sediment metagenome</name>
    <dbReference type="NCBI Taxonomy" id="412755"/>
    <lineage>
        <taxon>unclassified sequences</taxon>
        <taxon>metagenomes</taxon>
        <taxon>ecological metagenomes</taxon>
    </lineage>
</organism>
<evidence type="ECO:0000313" key="4">
    <source>
        <dbReference type="EMBL" id="KKK55924.1"/>
    </source>
</evidence>
<dbReference type="EMBL" id="LAZR01065254">
    <property type="protein sequence ID" value="KKK55924.1"/>
    <property type="molecule type" value="Genomic_DNA"/>
</dbReference>
<sequence>FVGSGTTVKVAQDLLRRGIGIDLSMEYLDLQAKIRVGQGSPSNQLENLPLFDGLEPPLPINKQDSLGKRTYTGFNERWDVQHK</sequence>
<dbReference type="Pfam" id="PF01555">
    <property type="entry name" value="N6_N4_Mtase"/>
    <property type="match status" value="1"/>
</dbReference>
<evidence type="ECO:0000259" key="3">
    <source>
        <dbReference type="Pfam" id="PF01555"/>
    </source>
</evidence>
<gene>
    <name evidence="4" type="ORF">LCGC14_3069660</name>
</gene>
<keyword evidence="2" id="KW-0808">Transferase</keyword>
<dbReference type="GO" id="GO:0003677">
    <property type="term" value="F:DNA binding"/>
    <property type="evidence" value="ECO:0007669"/>
    <property type="project" value="InterPro"/>
</dbReference>
<dbReference type="InterPro" id="IPR029063">
    <property type="entry name" value="SAM-dependent_MTases_sf"/>
</dbReference>
<evidence type="ECO:0000256" key="1">
    <source>
        <dbReference type="ARBA" id="ARBA00022603"/>
    </source>
</evidence>
<feature type="non-terminal residue" evidence="4">
    <location>
        <position position="1"/>
    </location>
</feature>
<dbReference type="GO" id="GO:0008170">
    <property type="term" value="F:N-methyltransferase activity"/>
    <property type="evidence" value="ECO:0007669"/>
    <property type="project" value="InterPro"/>
</dbReference>
<dbReference type="AlphaFoldDB" id="A0A0F8YP58"/>
<name>A0A0F8YP58_9ZZZZ</name>
<accession>A0A0F8YP58</accession>
<comment type="caution">
    <text evidence="4">The sequence shown here is derived from an EMBL/GenBank/DDBJ whole genome shotgun (WGS) entry which is preliminary data.</text>
</comment>
<proteinExistence type="predicted"/>
<dbReference type="GO" id="GO:0032259">
    <property type="term" value="P:methylation"/>
    <property type="evidence" value="ECO:0007669"/>
    <property type="project" value="UniProtKB-KW"/>
</dbReference>
<dbReference type="InterPro" id="IPR002941">
    <property type="entry name" value="DNA_methylase_N4/N6"/>
</dbReference>
<keyword evidence="1" id="KW-0489">Methyltransferase</keyword>
<protein>
    <recommendedName>
        <fullName evidence="3">DNA methylase N-4/N-6 domain-containing protein</fullName>
    </recommendedName>
</protein>
<feature type="domain" description="DNA methylase N-4/N-6" evidence="3">
    <location>
        <begin position="1"/>
        <end position="30"/>
    </location>
</feature>
<reference evidence="4" key="1">
    <citation type="journal article" date="2015" name="Nature">
        <title>Complex archaea that bridge the gap between prokaryotes and eukaryotes.</title>
        <authorList>
            <person name="Spang A."/>
            <person name="Saw J.H."/>
            <person name="Jorgensen S.L."/>
            <person name="Zaremba-Niedzwiedzka K."/>
            <person name="Martijn J."/>
            <person name="Lind A.E."/>
            <person name="van Eijk R."/>
            <person name="Schleper C."/>
            <person name="Guy L."/>
            <person name="Ettema T.J."/>
        </authorList>
    </citation>
    <scope>NUCLEOTIDE SEQUENCE</scope>
</reference>